<evidence type="ECO:0000256" key="3">
    <source>
        <dbReference type="SAM" id="Phobius"/>
    </source>
</evidence>
<dbReference type="Pfam" id="PF11807">
    <property type="entry name" value="UstYa"/>
    <property type="match status" value="1"/>
</dbReference>
<comment type="pathway">
    <text evidence="1">Mycotoxin biosynthesis.</text>
</comment>
<dbReference type="InterPro" id="IPR021765">
    <property type="entry name" value="UstYa-like"/>
</dbReference>
<protein>
    <submittedName>
        <fullName evidence="4">Uncharacterized protein</fullName>
    </submittedName>
</protein>
<dbReference type="AlphaFoldDB" id="A0A9P5N9D0"/>
<evidence type="ECO:0000256" key="2">
    <source>
        <dbReference type="ARBA" id="ARBA00035112"/>
    </source>
</evidence>
<dbReference type="PANTHER" id="PTHR33365:SF4">
    <property type="entry name" value="CYCLOCHLOROTINE BIOSYNTHESIS PROTEIN O"/>
    <property type="match status" value="1"/>
</dbReference>
<accession>A0A9P5N9D0</accession>
<comment type="similarity">
    <text evidence="2">Belongs to the ustYa family.</text>
</comment>
<dbReference type="GO" id="GO:0043386">
    <property type="term" value="P:mycotoxin biosynthetic process"/>
    <property type="evidence" value="ECO:0007669"/>
    <property type="project" value="InterPro"/>
</dbReference>
<gene>
    <name evidence="4" type="ORF">CPB84DRAFT_1737235</name>
</gene>
<keyword evidence="5" id="KW-1185">Reference proteome</keyword>
<dbReference type="Proteomes" id="UP000724874">
    <property type="component" value="Unassembled WGS sequence"/>
</dbReference>
<dbReference type="PANTHER" id="PTHR33365">
    <property type="entry name" value="YALI0B05434P"/>
    <property type="match status" value="1"/>
</dbReference>
<name>A0A9P5N9D0_GYMJU</name>
<evidence type="ECO:0000313" key="4">
    <source>
        <dbReference type="EMBL" id="KAF8873604.1"/>
    </source>
</evidence>
<dbReference type="EMBL" id="JADNYJ010000233">
    <property type="protein sequence ID" value="KAF8873604.1"/>
    <property type="molecule type" value="Genomic_DNA"/>
</dbReference>
<keyword evidence="3" id="KW-0472">Membrane</keyword>
<organism evidence="4 5">
    <name type="scientific">Gymnopilus junonius</name>
    <name type="common">Spectacular rustgill mushroom</name>
    <name type="synonym">Gymnopilus spectabilis subsp. junonius</name>
    <dbReference type="NCBI Taxonomy" id="109634"/>
    <lineage>
        <taxon>Eukaryota</taxon>
        <taxon>Fungi</taxon>
        <taxon>Dikarya</taxon>
        <taxon>Basidiomycota</taxon>
        <taxon>Agaricomycotina</taxon>
        <taxon>Agaricomycetes</taxon>
        <taxon>Agaricomycetidae</taxon>
        <taxon>Agaricales</taxon>
        <taxon>Agaricineae</taxon>
        <taxon>Hymenogastraceae</taxon>
        <taxon>Gymnopilus</taxon>
    </lineage>
</organism>
<dbReference type="OrthoDB" id="3687641at2759"/>
<evidence type="ECO:0000256" key="1">
    <source>
        <dbReference type="ARBA" id="ARBA00004685"/>
    </source>
</evidence>
<evidence type="ECO:0000313" key="5">
    <source>
        <dbReference type="Proteomes" id="UP000724874"/>
    </source>
</evidence>
<keyword evidence="3" id="KW-0812">Transmembrane</keyword>
<reference evidence="4" key="1">
    <citation type="submission" date="2020-11" db="EMBL/GenBank/DDBJ databases">
        <authorList>
            <consortium name="DOE Joint Genome Institute"/>
            <person name="Ahrendt S."/>
            <person name="Riley R."/>
            <person name="Andreopoulos W."/>
            <person name="LaButti K."/>
            <person name="Pangilinan J."/>
            <person name="Ruiz-duenas F.J."/>
            <person name="Barrasa J.M."/>
            <person name="Sanchez-Garcia M."/>
            <person name="Camarero S."/>
            <person name="Miyauchi S."/>
            <person name="Serrano A."/>
            <person name="Linde D."/>
            <person name="Babiker R."/>
            <person name="Drula E."/>
            <person name="Ayuso-Fernandez I."/>
            <person name="Pacheco R."/>
            <person name="Padilla G."/>
            <person name="Ferreira P."/>
            <person name="Barriuso J."/>
            <person name="Kellner H."/>
            <person name="Castanera R."/>
            <person name="Alfaro M."/>
            <person name="Ramirez L."/>
            <person name="Pisabarro A.G."/>
            <person name="Kuo A."/>
            <person name="Tritt A."/>
            <person name="Lipzen A."/>
            <person name="He G."/>
            <person name="Yan M."/>
            <person name="Ng V."/>
            <person name="Cullen D."/>
            <person name="Martin F."/>
            <person name="Rosso M.-N."/>
            <person name="Henrissat B."/>
            <person name="Hibbett D."/>
            <person name="Martinez A.T."/>
            <person name="Grigoriev I.V."/>
        </authorList>
    </citation>
    <scope>NUCLEOTIDE SEQUENCE</scope>
    <source>
        <strain evidence="4">AH 44721</strain>
    </source>
</reference>
<proteinExistence type="inferred from homology"/>
<feature type="transmembrane region" description="Helical" evidence="3">
    <location>
        <begin position="42"/>
        <end position="60"/>
    </location>
</feature>
<sequence>MDHGSVEHLPLVESNIEDLEDAPYGRSRPRTHYKYITAKEKLLLVIIVLQTIALVTALFIPKNQEAVRFQCRSNEPLIYSPADSVIEYEVKSFTPGREQKTIYQGLSDEADHAWGELYNHTFMKIPRNEAVLLPNKTYPIKDDPGYYLGGLDVFHQLHCLNNVRRALHRDHYGNDTDLDEEHVSHCIDTIRQSLMCSADTSVNVWQWSTELSAVVGYSTQAHSCRNFEKLRDWARSRRLHKWIDIRFFVENDLPDPPIIS</sequence>
<keyword evidence="3" id="KW-1133">Transmembrane helix</keyword>
<comment type="caution">
    <text evidence="4">The sequence shown here is derived from an EMBL/GenBank/DDBJ whole genome shotgun (WGS) entry which is preliminary data.</text>
</comment>